<proteinExistence type="inferred from homology"/>
<comment type="cofactor">
    <cofactor evidence="1">
        <name>FAD</name>
        <dbReference type="ChEBI" id="CHEBI:57692"/>
    </cofactor>
</comment>
<comment type="similarity">
    <text evidence="2">Belongs to the FAD-binding oxidoreductase/transferase type 4 family.</text>
</comment>
<organism evidence="8 9">
    <name type="scientific">Acidianus ambivalens</name>
    <name type="common">Desulfurolobus ambivalens</name>
    <dbReference type="NCBI Taxonomy" id="2283"/>
    <lineage>
        <taxon>Archaea</taxon>
        <taxon>Thermoproteota</taxon>
        <taxon>Thermoprotei</taxon>
        <taxon>Sulfolobales</taxon>
        <taxon>Sulfolobaceae</taxon>
        <taxon>Acidianus</taxon>
    </lineage>
</organism>
<dbReference type="Gene3D" id="3.30.70.2740">
    <property type="match status" value="1"/>
</dbReference>
<evidence type="ECO:0000313" key="9">
    <source>
        <dbReference type="Proteomes" id="UP000426328"/>
    </source>
</evidence>
<keyword evidence="3" id="KW-0285">Flavoprotein</keyword>
<feature type="domain" description="FAD-binding PCMH-type" evidence="6">
    <location>
        <begin position="20"/>
        <end position="198"/>
    </location>
</feature>
<dbReference type="FunFam" id="3.30.70.2740:FF:000001">
    <property type="entry name" value="D-lactate dehydrogenase mitochondrial"/>
    <property type="match status" value="1"/>
</dbReference>
<evidence type="ECO:0000256" key="2">
    <source>
        <dbReference type="ARBA" id="ARBA00008000"/>
    </source>
</evidence>
<dbReference type="PANTHER" id="PTHR42934">
    <property type="entry name" value="GLYCOLATE OXIDASE SUBUNIT GLCD"/>
    <property type="match status" value="1"/>
</dbReference>
<dbReference type="GO" id="GO:0016491">
    <property type="term" value="F:oxidoreductase activity"/>
    <property type="evidence" value="ECO:0007669"/>
    <property type="project" value="UniProtKB-KW"/>
</dbReference>
<dbReference type="RefSeq" id="WP_152942415.1">
    <property type="nucleotide sequence ID" value="NZ_CP045482.1"/>
</dbReference>
<dbReference type="InterPro" id="IPR016166">
    <property type="entry name" value="FAD-bd_PCMH"/>
</dbReference>
<evidence type="ECO:0000256" key="3">
    <source>
        <dbReference type="ARBA" id="ARBA00022630"/>
    </source>
</evidence>
<reference evidence="8 9" key="2">
    <citation type="submission" date="2019-10" db="EMBL/GenBank/DDBJ databases">
        <title>Genome Sequences from Six Type Strain Members of the Archaeal Family Sulfolobaceae: Acidianus ambivalens, Acidianus infernus, Metallosphaera prunae, Stygiolobus azoricus, Sulfolobus metallicus, and Sulfurisphaera ohwakuensis.</title>
        <authorList>
            <person name="Counts J.A."/>
            <person name="Kelly R.M."/>
        </authorList>
    </citation>
    <scope>NUCLEOTIDE SEQUENCE [LARGE SCALE GENOMIC DNA]</scope>
    <source>
        <strain evidence="8 9">LEI 10</strain>
    </source>
</reference>
<accession>A0A650CU98</accession>
<dbReference type="SUPFAM" id="SSF55103">
    <property type="entry name" value="FAD-linked oxidases, C-terminal domain"/>
    <property type="match status" value="1"/>
</dbReference>
<keyword evidence="9" id="KW-1185">Reference proteome</keyword>
<dbReference type="InterPro" id="IPR036318">
    <property type="entry name" value="FAD-bd_PCMH-like_sf"/>
</dbReference>
<dbReference type="PANTHER" id="PTHR42934:SF2">
    <property type="entry name" value="GLYCOLATE OXIDASE SUBUNIT GLCD"/>
    <property type="match status" value="1"/>
</dbReference>
<evidence type="ECO:0000256" key="5">
    <source>
        <dbReference type="ARBA" id="ARBA00023002"/>
    </source>
</evidence>
<dbReference type="SUPFAM" id="SSF56176">
    <property type="entry name" value="FAD-binding/transporter-associated domain-like"/>
    <property type="match status" value="1"/>
</dbReference>
<evidence type="ECO:0000313" key="8">
    <source>
        <dbReference type="EMBL" id="QGR21378.1"/>
    </source>
</evidence>
<protein>
    <submittedName>
        <fullName evidence="8">FAD-binding protein</fullName>
    </submittedName>
</protein>
<dbReference type="EMBL" id="WHYS01000002">
    <property type="protein sequence ID" value="MQL56071.1"/>
    <property type="molecule type" value="Genomic_DNA"/>
</dbReference>
<sequence>MEELLDIEHSKEEREDFAGYKISPTMIFFPKNESEVVRIVKYAYTHNIPIVPWGSGSSLTGATACKDCILVDLSKMDKILEINDVDWYVRVQPGVKLIDLYEAVESKGFFFPPDPASFFLCTVGGAISEGSGGMRGVKYGPFREWVLSLRVVLPTGEVVKAGEPLRKNRAGYDLTHLFVGSEGTLGIITEAWLRIIPKPRKKIYTVKVLLPDFSTVAENIIGIRKARILPEFSEYIDADVIRALNRNLNAGLEEPEGGMLLISIEEDQLQDLLKVLKGKVEVLEGDEAERLYSLRSQAAIAVKAETRTFYAEDIVVPISKLPEAIAKLNEIARKHNTKFYIISHIGDGNLHPNIVVDDEKEKEEIFNEIAKVAIDLGGSVTGEHGVGIQKAKMMSEQIKSHNGERVLDLMMEIKKMLDPKDIMNPDKYVELAYKFK</sequence>
<evidence type="ECO:0000256" key="1">
    <source>
        <dbReference type="ARBA" id="ARBA00001974"/>
    </source>
</evidence>
<dbReference type="GeneID" id="42779024"/>
<dbReference type="AlphaFoldDB" id="A0A650CU98"/>
<dbReference type="FunFam" id="1.10.45.10:FF:000001">
    <property type="entry name" value="D-lactate dehydrogenase mitochondrial"/>
    <property type="match status" value="1"/>
</dbReference>
<dbReference type="InterPro" id="IPR006094">
    <property type="entry name" value="Oxid_FAD_bind_N"/>
</dbReference>
<gene>
    <name evidence="8" type="ORF">D1866_04770</name>
    <name evidence="7" type="ORF">GFB69_10055</name>
</gene>
<dbReference type="Pfam" id="PF01565">
    <property type="entry name" value="FAD_binding_4"/>
    <property type="match status" value="1"/>
</dbReference>
<dbReference type="Proteomes" id="UP000426328">
    <property type="component" value="Chromosome"/>
</dbReference>
<keyword evidence="4" id="KW-0274">FAD</keyword>
<name>A0A650CU98_ACIAM</name>
<dbReference type="Gene3D" id="1.10.45.10">
    <property type="entry name" value="Vanillyl-alcohol Oxidase, Chain A, domain 4"/>
    <property type="match status" value="1"/>
</dbReference>
<dbReference type="GO" id="GO:0071949">
    <property type="term" value="F:FAD binding"/>
    <property type="evidence" value="ECO:0007669"/>
    <property type="project" value="InterPro"/>
</dbReference>
<dbReference type="KEGG" id="aamb:D1866_04770"/>
<dbReference type="PROSITE" id="PS51387">
    <property type="entry name" value="FAD_PCMH"/>
    <property type="match status" value="1"/>
</dbReference>
<evidence type="ECO:0000256" key="4">
    <source>
        <dbReference type="ARBA" id="ARBA00022827"/>
    </source>
</evidence>
<dbReference type="EMBL" id="CP045482">
    <property type="protein sequence ID" value="QGR21378.1"/>
    <property type="molecule type" value="Genomic_DNA"/>
</dbReference>
<evidence type="ECO:0000259" key="6">
    <source>
        <dbReference type="PROSITE" id="PS51387"/>
    </source>
</evidence>
<dbReference type="InterPro" id="IPR004113">
    <property type="entry name" value="FAD-bd_oxidored_4_C"/>
</dbReference>
<evidence type="ECO:0000313" key="10">
    <source>
        <dbReference type="Proteomes" id="UP000474054"/>
    </source>
</evidence>
<dbReference type="InterPro" id="IPR051914">
    <property type="entry name" value="FAD-linked_OxidoTrans_Type4"/>
</dbReference>
<keyword evidence="5" id="KW-0560">Oxidoreductase</keyword>
<dbReference type="Pfam" id="PF02913">
    <property type="entry name" value="FAD-oxidase_C"/>
    <property type="match status" value="1"/>
</dbReference>
<dbReference type="Gene3D" id="3.30.465.10">
    <property type="match status" value="1"/>
</dbReference>
<dbReference type="InterPro" id="IPR016164">
    <property type="entry name" value="FAD-linked_Oxase-like_C"/>
</dbReference>
<reference evidence="7 10" key="1">
    <citation type="submission" date="2019-10" db="EMBL/GenBank/DDBJ databases">
        <title>Comparative genomics of sulfur disproportionating microorganisms.</title>
        <authorList>
            <person name="Ward L.M."/>
            <person name="Bertran E."/>
            <person name="Johnston D."/>
        </authorList>
    </citation>
    <scope>NUCLEOTIDE SEQUENCE [LARGE SCALE GENOMIC DNA]</scope>
    <source>
        <strain evidence="7 10">DSM 3772</strain>
    </source>
</reference>
<evidence type="ECO:0000313" key="7">
    <source>
        <dbReference type="EMBL" id="MQL56071.1"/>
    </source>
</evidence>
<dbReference type="Proteomes" id="UP000474054">
    <property type="component" value="Unassembled WGS sequence"/>
</dbReference>
<dbReference type="InterPro" id="IPR016171">
    <property type="entry name" value="Vanillyl_alc_oxidase_C-sub2"/>
</dbReference>
<dbReference type="InterPro" id="IPR016169">
    <property type="entry name" value="FAD-bd_PCMH_sub2"/>
</dbReference>